<dbReference type="Gene3D" id="3.40.50.150">
    <property type="entry name" value="Vaccinia Virus protein VP39"/>
    <property type="match status" value="1"/>
</dbReference>
<keyword evidence="3" id="KW-1185">Reference proteome</keyword>
<sequence length="498" mass="53486">MQAKNGVCEEGRLKPGTTLDERVSRIAYCDLGTDCADCGPWRSTVRHVPWEDVNAPGPIRFLRSKDVQIRVKPAAVPRDASFLFAFTTPAKDFGVSHQLEYFGLLEPALTQAMYLELKAACAGAGAGGARRPLVVDVGANFGWFAILAARLGCRVTAYEPVLHYRLLLLYNIHLNDLSSRITISDKAVSDKAGKVSIVFPYSGHWGSAGIEGINIDKGADAATGVEDALAVRLEDEVNEDVLLLKLSVEGYEAAALEGAERLFRTGSVKHLALAYTPGAAERWNKFDMMLRSPQALASMLQAHGFRAGLLPALEQDAFKGFDQPLPPLQEVTVTNLQYDAEDVRRWKNGTLGCPLPAALQKLPAWEQCFSNPESFSPRSLRSVMGHSGRLWLYSAGAAPANLTLEGAAGIVDPAAPAETYYATNKQGLGMGGRPCTTTDPKAQVRHRCRCTDTAVCGAEADAVEAAAREGSLPQNYVLSPGNSKKPLDGLEAAASMLA</sequence>
<dbReference type="OrthoDB" id="411251at2759"/>
<accession>A0A835YB99</accession>
<dbReference type="EMBL" id="JAEHOE010000013">
    <property type="protein sequence ID" value="KAG2497661.1"/>
    <property type="molecule type" value="Genomic_DNA"/>
</dbReference>
<dbReference type="PANTHER" id="PTHR34203">
    <property type="entry name" value="METHYLTRANSFERASE, FKBM FAMILY PROTEIN"/>
    <property type="match status" value="1"/>
</dbReference>
<dbReference type="Pfam" id="PF05050">
    <property type="entry name" value="Methyltransf_21"/>
    <property type="match status" value="1"/>
</dbReference>
<dbReference type="InterPro" id="IPR052514">
    <property type="entry name" value="SAM-dependent_MTase"/>
</dbReference>
<dbReference type="Proteomes" id="UP000612055">
    <property type="component" value="Unassembled WGS sequence"/>
</dbReference>
<organism evidence="2 3">
    <name type="scientific">Edaphochlamys debaryana</name>
    <dbReference type="NCBI Taxonomy" id="47281"/>
    <lineage>
        <taxon>Eukaryota</taxon>
        <taxon>Viridiplantae</taxon>
        <taxon>Chlorophyta</taxon>
        <taxon>core chlorophytes</taxon>
        <taxon>Chlorophyceae</taxon>
        <taxon>CS clade</taxon>
        <taxon>Chlamydomonadales</taxon>
        <taxon>Chlamydomonadales incertae sedis</taxon>
        <taxon>Edaphochlamys</taxon>
    </lineage>
</organism>
<name>A0A835YB99_9CHLO</name>
<reference evidence="2" key="1">
    <citation type="journal article" date="2020" name="bioRxiv">
        <title>Comparative genomics of Chlamydomonas.</title>
        <authorList>
            <person name="Craig R.J."/>
            <person name="Hasan A.R."/>
            <person name="Ness R.W."/>
            <person name="Keightley P.D."/>
        </authorList>
    </citation>
    <scope>NUCLEOTIDE SEQUENCE</scope>
    <source>
        <strain evidence="2">CCAP 11/70</strain>
    </source>
</reference>
<gene>
    <name evidence="2" type="ORF">HYH03_004400</name>
</gene>
<dbReference type="SUPFAM" id="SSF53335">
    <property type="entry name" value="S-adenosyl-L-methionine-dependent methyltransferases"/>
    <property type="match status" value="1"/>
</dbReference>
<comment type="caution">
    <text evidence="2">The sequence shown here is derived from an EMBL/GenBank/DDBJ whole genome shotgun (WGS) entry which is preliminary data.</text>
</comment>
<feature type="domain" description="Methyltransferase FkbM" evidence="1">
    <location>
        <begin position="136"/>
        <end position="306"/>
    </location>
</feature>
<dbReference type="PANTHER" id="PTHR34203:SF13">
    <property type="entry name" value="EXPRESSED PROTEIN"/>
    <property type="match status" value="1"/>
</dbReference>
<evidence type="ECO:0000313" key="2">
    <source>
        <dbReference type="EMBL" id="KAG2497661.1"/>
    </source>
</evidence>
<dbReference type="AlphaFoldDB" id="A0A835YB99"/>
<dbReference type="InterPro" id="IPR029063">
    <property type="entry name" value="SAM-dependent_MTases_sf"/>
</dbReference>
<dbReference type="InterPro" id="IPR006342">
    <property type="entry name" value="FkbM_mtfrase"/>
</dbReference>
<dbReference type="NCBIfam" id="TIGR01444">
    <property type="entry name" value="fkbM_fam"/>
    <property type="match status" value="1"/>
</dbReference>
<evidence type="ECO:0000259" key="1">
    <source>
        <dbReference type="Pfam" id="PF05050"/>
    </source>
</evidence>
<protein>
    <recommendedName>
        <fullName evidence="1">Methyltransferase FkbM domain-containing protein</fullName>
    </recommendedName>
</protein>
<evidence type="ECO:0000313" key="3">
    <source>
        <dbReference type="Proteomes" id="UP000612055"/>
    </source>
</evidence>
<proteinExistence type="predicted"/>